<comment type="similarity">
    <text evidence="1">Belongs to the universal ribosomal protein uL3 family.</text>
</comment>
<dbReference type="GO" id="GO:0022625">
    <property type="term" value="C:cytosolic large ribosomal subunit"/>
    <property type="evidence" value="ECO:0007669"/>
    <property type="project" value="TreeGrafter"/>
</dbReference>
<dbReference type="GO" id="GO:0006412">
    <property type="term" value="P:translation"/>
    <property type="evidence" value="ECO:0007669"/>
    <property type="project" value="InterPro"/>
</dbReference>
<dbReference type="Pfam" id="PF00297">
    <property type="entry name" value="Ribosomal_L3"/>
    <property type="match status" value="1"/>
</dbReference>
<dbReference type="EMBL" id="BARW01003409">
    <property type="protein sequence ID" value="GAI66724.1"/>
    <property type="molecule type" value="Genomic_DNA"/>
</dbReference>
<dbReference type="Gene3D" id="4.10.960.10">
    <property type="entry name" value="Ribosomal protein L3, domain 3"/>
    <property type="match status" value="1"/>
</dbReference>
<dbReference type="InterPro" id="IPR019926">
    <property type="entry name" value="Ribosomal_uL3_CS"/>
</dbReference>
<evidence type="ECO:0000256" key="3">
    <source>
        <dbReference type="ARBA" id="ARBA00023274"/>
    </source>
</evidence>
<keyword evidence="3" id="KW-0687">Ribonucleoprotein</keyword>
<dbReference type="AlphaFoldDB" id="X1SG21"/>
<dbReference type="InterPro" id="IPR009000">
    <property type="entry name" value="Transl_B-barrel_sf"/>
</dbReference>
<dbReference type="Gene3D" id="2.40.30.10">
    <property type="entry name" value="Translation factors"/>
    <property type="match status" value="1"/>
</dbReference>
<name>X1SG21_9ZZZZ</name>
<dbReference type="GO" id="GO:0003735">
    <property type="term" value="F:structural constituent of ribosome"/>
    <property type="evidence" value="ECO:0007669"/>
    <property type="project" value="InterPro"/>
</dbReference>
<evidence type="ECO:0000313" key="4">
    <source>
        <dbReference type="EMBL" id="GAI66724.1"/>
    </source>
</evidence>
<evidence type="ECO:0000256" key="1">
    <source>
        <dbReference type="ARBA" id="ARBA00006540"/>
    </source>
</evidence>
<dbReference type="PANTHER" id="PTHR11363:SF5">
    <property type="entry name" value="LARGE RIBOSOMAL SUBUNIT PROTEIN UL3"/>
    <property type="match status" value="1"/>
</dbReference>
<dbReference type="InterPro" id="IPR000597">
    <property type="entry name" value="Ribosomal_uL3"/>
</dbReference>
<comment type="caution">
    <text evidence="4">The sequence shown here is derived from an EMBL/GenBank/DDBJ whole genome shotgun (WGS) entry which is preliminary data.</text>
</comment>
<dbReference type="Gene3D" id="3.30.1430.10">
    <property type="match status" value="1"/>
</dbReference>
<dbReference type="InterPro" id="IPR044892">
    <property type="entry name" value="Ribosomal_L3_dom_3_arc_sf"/>
</dbReference>
<reference evidence="4" key="1">
    <citation type="journal article" date="2014" name="Front. Microbiol.">
        <title>High frequency of phylogenetically diverse reductive dehalogenase-homologous genes in deep subseafloor sedimentary metagenomes.</title>
        <authorList>
            <person name="Kawai M."/>
            <person name="Futagami T."/>
            <person name="Toyoda A."/>
            <person name="Takaki Y."/>
            <person name="Nishi S."/>
            <person name="Hori S."/>
            <person name="Arai W."/>
            <person name="Tsubouchi T."/>
            <person name="Morono Y."/>
            <person name="Uchiyama I."/>
            <person name="Ito T."/>
            <person name="Fujiyama A."/>
            <person name="Inagaki F."/>
            <person name="Takami H."/>
        </authorList>
    </citation>
    <scope>NUCLEOTIDE SEQUENCE</scope>
    <source>
        <strain evidence="4">Expedition CK06-06</strain>
    </source>
</reference>
<dbReference type="PROSITE" id="PS00474">
    <property type="entry name" value="RIBOSOMAL_L3"/>
    <property type="match status" value="1"/>
</dbReference>
<evidence type="ECO:0000256" key="2">
    <source>
        <dbReference type="ARBA" id="ARBA00022980"/>
    </source>
</evidence>
<dbReference type="InterPro" id="IPR045077">
    <property type="entry name" value="L3_arc_euk"/>
</dbReference>
<proteinExistence type="inferred from homology"/>
<sequence length="293" mass="32976">MPTRKSPRKGSLQYWPRKRASKFLPSVNWNAINSGKNLKGFICYKAGMASAYVADNTANSMTKGKKIIIPVTILECPPLKIFSARFYKNSKVAKEILSGNLDKELKKRVKLPKAKERSLENIREYEDVRILCYSQVKKTGIKKVPDMVEIGLTGNLDEKIKFVKENLGKELSVLDFFEKAQLVDLRGLTKGKGLSGPVKRFGIKLKAHKSEKGRRKPGSLGPWHPARVTFRVPMAGQLGMFTRIVYNNKIIDLGKSEDKFKNIKNYGNIKTDYIIVAGSVQGPAKRQLIITHP</sequence>
<organism evidence="4">
    <name type="scientific">marine sediment metagenome</name>
    <dbReference type="NCBI Taxonomy" id="412755"/>
    <lineage>
        <taxon>unclassified sequences</taxon>
        <taxon>metagenomes</taxon>
        <taxon>ecological metagenomes</taxon>
    </lineage>
</organism>
<feature type="non-terminal residue" evidence="4">
    <location>
        <position position="293"/>
    </location>
</feature>
<protein>
    <submittedName>
        <fullName evidence="4">Uncharacterized protein</fullName>
    </submittedName>
</protein>
<dbReference type="GO" id="GO:0003723">
    <property type="term" value="F:RNA binding"/>
    <property type="evidence" value="ECO:0007669"/>
    <property type="project" value="TreeGrafter"/>
</dbReference>
<dbReference type="PANTHER" id="PTHR11363">
    <property type="entry name" value="60S RIBOSOMAL PROTEIN L3-RELATED"/>
    <property type="match status" value="1"/>
</dbReference>
<gene>
    <name evidence="4" type="ORF">S12H4_08723</name>
</gene>
<keyword evidence="2" id="KW-0689">Ribosomal protein</keyword>
<accession>X1SG21</accession>
<dbReference type="SUPFAM" id="SSF50447">
    <property type="entry name" value="Translation proteins"/>
    <property type="match status" value="1"/>
</dbReference>